<gene>
    <name evidence="1" type="ORF">HNQ61_001892</name>
</gene>
<dbReference type="AlphaFoldDB" id="A0A841GWS6"/>
<reference evidence="1 2" key="1">
    <citation type="submission" date="2020-08" db="EMBL/GenBank/DDBJ databases">
        <title>Genomic Encyclopedia of Type Strains, Phase IV (KMG-IV): sequencing the most valuable type-strain genomes for metagenomic binning, comparative biology and taxonomic classification.</title>
        <authorList>
            <person name="Goeker M."/>
        </authorList>
    </citation>
    <scope>NUCLEOTIDE SEQUENCE [LARGE SCALE GENOMIC DNA]</scope>
    <source>
        <strain evidence="1 2">DSM 29007</strain>
    </source>
</reference>
<name>A0A841GWS6_9BACT</name>
<evidence type="ECO:0000313" key="1">
    <source>
        <dbReference type="EMBL" id="MBB6070273.1"/>
    </source>
</evidence>
<proteinExistence type="predicted"/>
<dbReference type="EMBL" id="JACHIA010000004">
    <property type="protein sequence ID" value="MBB6070273.1"/>
    <property type="molecule type" value="Genomic_DNA"/>
</dbReference>
<evidence type="ECO:0000313" key="2">
    <source>
        <dbReference type="Proteomes" id="UP000582837"/>
    </source>
</evidence>
<keyword evidence="2" id="KW-1185">Reference proteome</keyword>
<organism evidence="1 2">
    <name type="scientific">Longimicrobium terrae</name>
    <dbReference type="NCBI Taxonomy" id="1639882"/>
    <lineage>
        <taxon>Bacteria</taxon>
        <taxon>Pseudomonadati</taxon>
        <taxon>Gemmatimonadota</taxon>
        <taxon>Longimicrobiia</taxon>
        <taxon>Longimicrobiales</taxon>
        <taxon>Longimicrobiaceae</taxon>
        <taxon>Longimicrobium</taxon>
    </lineage>
</organism>
<dbReference type="Proteomes" id="UP000582837">
    <property type="component" value="Unassembled WGS sequence"/>
</dbReference>
<dbReference type="RefSeq" id="WP_170035669.1">
    <property type="nucleotide sequence ID" value="NZ_JABDTL010000001.1"/>
</dbReference>
<comment type="caution">
    <text evidence="1">The sequence shown here is derived from an EMBL/GenBank/DDBJ whole genome shotgun (WGS) entry which is preliminary data.</text>
</comment>
<accession>A0A841GWS6</accession>
<sequence>MQRTTDRTLLSPDLRARLEAGGVTNGEYHRLLPTFPDAALCDHAEVYAGHCMAASLPADQGLPEAWLHHFILPALVARLRGSSAPELSQPDPDSPFRRLCRDWNGLRDRILAGIQEQRRLASLTGAELAAAAEAARAAVDCRWAPRDLVYDGAIYHTLIPELMRRVAKLPSTRS</sequence>
<protein>
    <submittedName>
        <fullName evidence="1">Uncharacterized protein</fullName>
    </submittedName>
</protein>